<dbReference type="Proteomes" id="UP000295620">
    <property type="component" value="Unassembled WGS sequence"/>
</dbReference>
<feature type="domain" description="Peptidase M16 N-terminal" evidence="1">
    <location>
        <begin position="33"/>
        <end position="172"/>
    </location>
</feature>
<sequence>MKRYLLIIPFLSLYFTVSAQIKAVSFEVNGLKVILRPTQKETFSMSMFFRGGVMNYGPKQAGIENLALSAAASCGTKNYSVDDYQELADEYGISIAGASTTDYGIIGMNCISKYFEQGWKLFSDAVVNPAFDKAEFQNTKDRMISGISQRRSDPEERIEQMSMETMFKGSQYSVDPIGYEATVGGFTADSVRNYYHNQLLNVNRMFLVVAGNITKAELEKKILAAFKSIPSKPYTAPDYTVKPIEGESVYFENRDIATNYMSSIMNAPVFSSPDYHPFMLVINALSGNLNYQVRVKQGLSYAPGATIKTQQMPYMSMYVSTTQPKKAFQAMVGVFNSISEGRYSKEFLEGIKKDHRSRFYRHQESSSSIVKDLGEAEILGGYKLEEDMITNIDKVTLESMKAAFDKYIKGAIWLYLGDEMLGKEAFK</sequence>
<dbReference type="GO" id="GO:0046872">
    <property type="term" value="F:metal ion binding"/>
    <property type="evidence" value="ECO:0007669"/>
    <property type="project" value="InterPro"/>
</dbReference>
<dbReference type="InterPro" id="IPR007863">
    <property type="entry name" value="Peptidase_M16_C"/>
</dbReference>
<feature type="domain" description="Peptidase M16 C-terminal" evidence="2">
    <location>
        <begin position="186"/>
        <end position="352"/>
    </location>
</feature>
<dbReference type="AlphaFoldDB" id="A0A4V3D1L0"/>
<dbReference type="PANTHER" id="PTHR11851:SF224">
    <property type="entry name" value="PROCESSING PROTEASE"/>
    <property type="match status" value="1"/>
</dbReference>
<dbReference type="RefSeq" id="WP_133574681.1">
    <property type="nucleotide sequence ID" value="NZ_SNYC01000003.1"/>
</dbReference>
<dbReference type="InterPro" id="IPR011765">
    <property type="entry name" value="Pept_M16_N"/>
</dbReference>
<name>A0A4V3D1L0_9SPHI</name>
<evidence type="ECO:0000259" key="2">
    <source>
        <dbReference type="Pfam" id="PF05193"/>
    </source>
</evidence>
<dbReference type="InterPro" id="IPR011249">
    <property type="entry name" value="Metalloenz_LuxS/M16"/>
</dbReference>
<reference evidence="3 4" key="1">
    <citation type="submission" date="2019-03" db="EMBL/GenBank/DDBJ databases">
        <title>Genomic Encyclopedia of Archaeal and Bacterial Type Strains, Phase II (KMG-II): from individual species to whole genera.</title>
        <authorList>
            <person name="Goeker M."/>
        </authorList>
    </citation>
    <scope>NUCLEOTIDE SEQUENCE [LARGE SCALE GENOMIC DNA]</scope>
    <source>
        <strain evidence="3 4">DSM 19035</strain>
    </source>
</reference>
<organism evidence="3 4">
    <name type="scientific">Pedobacter metabolipauper</name>
    <dbReference type="NCBI Taxonomy" id="425513"/>
    <lineage>
        <taxon>Bacteria</taxon>
        <taxon>Pseudomonadati</taxon>
        <taxon>Bacteroidota</taxon>
        <taxon>Sphingobacteriia</taxon>
        <taxon>Sphingobacteriales</taxon>
        <taxon>Sphingobacteriaceae</taxon>
        <taxon>Pedobacter</taxon>
    </lineage>
</organism>
<evidence type="ECO:0000313" key="4">
    <source>
        <dbReference type="Proteomes" id="UP000295620"/>
    </source>
</evidence>
<gene>
    <name evidence="3" type="ORF">ATK78_0746</name>
</gene>
<dbReference type="Pfam" id="PF05193">
    <property type="entry name" value="Peptidase_M16_C"/>
    <property type="match status" value="1"/>
</dbReference>
<dbReference type="OrthoDB" id="9811314at2"/>
<evidence type="ECO:0000259" key="1">
    <source>
        <dbReference type="Pfam" id="PF00675"/>
    </source>
</evidence>
<accession>A0A4V3D1L0</accession>
<dbReference type="PANTHER" id="PTHR11851">
    <property type="entry name" value="METALLOPROTEASE"/>
    <property type="match status" value="1"/>
</dbReference>
<comment type="caution">
    <text evidence="3">The sequence shown here is derived from an EMBL/GenBank/DDBJ whole genome shotgun (WGS) entry which is preliminary data.</text>
</comment>
<dbReference type="InterPro" id="IPR050361">
    <property type="entry name" value="MPP/UQCRC_Complex"/>
</dbReference>
<dbReference type="Gene3D" id="3.30.830.10">
    <property type="entry name" value="Metalloenzyme, LuxS/M16 peptidase-like"/>
    <property type="match status" value="2"/>
</dbReference>
<protein>
    <submittedName>
        <fullName evidence="3">Putative Zn-dependent peptidase</fullName>
    </submittedName>
</protein>
<evidence type="ECO:0000313" key="3">
    <source>
        <dbReference type="EMBL" id="TDQ11623.1"/>
    </source>
</evidence>
<keyword evidence="4" id="KW-1185">Reference proteome</keyword>
<proteinExistence type="predicted"/>
<dbReference type="EMBL" id="SNYC01000003">
    <property type="protein sequence ID" value="TDQ11623.1"/>
    <property type="molecule type" value="Genomic_DNA"/>
</dbReference>
<dbReference type="Pfam" id="PF00675">
    <property type="entry name" value="Peptidase_M16"/>
    <property type="match status" value="1"/>
</dbReference>
<dbReference type="SUPFAM" id="SSF63411">
    <property type="entry name" value="LuxS/MPP-like metallohydrolase"/>
    <property type="match status" value="2"/>
</dbReference>